<name>J9E8B2_WUCBA</name>
<accession>J9E8B2</accession>
<sequence length="99" mass="11704">MCCELVSPVCVPSPPTNWIMSDFGAMTTRFSTIWQIRLFYSRKISEIKIEMKFAQILRANLLPIIVRRERWNDIQKRKTLNPSNFENLSIDDEFQFSSN</sequence>
<evidence type="ECO:0000313" key="2">
    <source>
        <dbReference type="Proteomes" id="UP000004810"/>
    </source>
</evidence>
<dbReference type="EMBL" id="ADBV01018221">
    <property type="protein sequence ID" value="EJW71579.1"/>
    <property type="molecule type" value="Genomic_DNA"/>
</dbReference>
<reference evidence="2" key="1">
    <citation type="submission" date="2012-08" db="EMBL/GenBank/DDBJ databases">
        <title>The Genome Sequence of Wuchereria bancrofti.</title>
        <authorList>
            <person name="Nutman T.B."/>
            <person name="Fink D.L."/>
            <person name="Russ C."/>
            <person name="Young S."/>
            <person name="Zeng Q."/>
            <person name="Koehrsen M."/>
            <person name="Alvarado L."/>
            <person name="Berlin A."/>
            <person name="Chapman S.B."/>
            <person name="Chen Z."/>
            <person name="Freedman E."/>
            <person name="Gellesch M."/>
            <person name="Goldberg J."/>
            <person name="Griggs A."/>
            <person name="Gujja S."/>
            <person name="Heilman E.R."/>
            <person name="Heiman D."/>
            <person name="Hepburn T."/>
            <person name="Howarth C."/>
            <person name="Jen D."/>
            <person name="Larson L."/>
            <person name="Lewis B."/>
            <person name="Mehta T."/>
            <person name="Park D."/>
            <person name="Pearson M."/>
            <person name="Roberts A."/>
            <person name="Saif S."/>
            <person name="Shea T."/>
            <person name="Shenoy N."/>
            <person name="Sisk P."/>
            <person name="Stolte C."/>
            <person name="Sykes S."/>
            <person name="Walk T."/>
            <person name="White J."/>
            <person name="Yandava C."/>
            <person name="Haas B."/>
            <person name="Henn M.R."/>
            <person name="Nusbaum C."/>
            <person name="Birren B."/>
        </authorList>
    </citation>
    <scope>NUCLEOTIDE SEQUENCE [LARGE SCALE GENOMIC DNA]</scope>
    <source>
        <strain evidence="2">NA</strain>
    </source>
</reference>
<protein>
    <submittedName>
        <fullName evidence="1">Uncharacterized protein</fullName>
    </submittedName>
</protein>
<dbReference type="Proteomes" id="UP000004810">
    <property type="component" value="Unassembled WGS sequence"/>
</dbReference>
<comment type="caution">
    <text evidence="1">The sequence shown here is derived from an EMBL/GenBank/DDBJ whole genome shotgun (WGS) entry which is preliminary data.</text>
</comment>
<gene>
    <name evidence="1" type="ORF">WUBG_17513</name>
</gene>
<proteinExistence type="predicted"/>
<organism evidence="1 2">
    <name type="scientific">Wuchereria bancrofti</name>
    <dbReference type="NCBI Taxonomy" id="6293"/>
    <lineage>
        <taxon>Eukaryota</taxon>
        <taxon>Metazoa</taxon>
        <taxon>Ecdysozoa</taxon>
        <taxon>Nematoda</taxon>
        <taxon>Chromadorea</taxon>
        <taxon>Rhabditida</taxon>
        <taxon>Spirurina</taxon>
        <taxon>Spiruromorpha</taxon>
        <taxon>Filarioidea</taxon>
        <taxon>Onchocercidae</taxon>
        <taxon>Wuchereria</taxon>
    </lineage>
</organism>
<evidence type="ECO:0000313" key="1">
    <source>
        <dbReference type="EMBL" id="EJW71579.1"/>
    </source>
</evidence>
<dbReference type="AlphaFoldDB" id="J9E8B2"/>